<accession>A0A540VDG0</accession>
<comment type="caution">
    <text evidence="1">The sequence shown here is derived from an EMBL/GenBank/DDBJ whole genome shotgun (WGS) entry which is preliminary data.</text>
</comment>
<name>A0A540VDG0_9CHLR</name>
<keyword evidence="2" id="KW-1185">Reference proteome</keyword>
<evidence type="ECO:0000313" key="1">
    <source>
        <dbReference type="EMBL" id="TQE94801.1"/>
    </source>
</evidence>
<organism evidence="1 2">
    <name type="scientific">Litorilinea aerophila</name>
    <dbReference type="NCBI Taxonomy" id="1204385"/>
    <lineage>
        <taxon>Bacteria</taxon>
        <taxon>Bacillati</taxon>
        <taxon>Chloroflexota</taxon>
        <taxon>Caldilineae</taxon>
        <taxon>Caldilineales</taxon>
        <taxon>Caldilineaceae</taxon>
        <taxon>Litorilinea</taxon>
    </lineage>
</organism>
<dbReference type="Gene3D" id="2.130.10.10">
    <property type="entry name" value="YVTN repeat-like/Quinoprotein amine dehydrogenase"/>
    <property type="match status" value="1"/>
</dbReference>
<dbReference type="SUPFAM" id="SSF63825">
    <property type="entry name" value="YWTD domain"/>
    <property type="match status" value="1"/>
</dbReference>
<dbReference type="OrthoDB" id="7767370at2"/>
<evidence type="ECO:0000313" key="2">
    <source>
        <dbReference type="Proteomes" id="UP000317371"/>
    </source>
</evidence>
<dbReference type="Proteomes" id="UP000317371">
    <property type="component" value="Unassembled WGS sequence"/>
</dbReference>
<sequence>MARKIEAWFRAPYSVPNGLQVTDEGLWIVDQITDRVALIELENPNEYGVTRLVRDIPTESSNTSGLTFGGGTLWLAANGPATLWRLPRPTDAQAGTGEILQVDPASGATLARYPLPGGGGTHGLEYDRYEEGVLWLTTLKSQTLTKVRIADWSVQQVLPLPYGRAHGVVRVADGIWVVHTSERTIVKLDLHDGRVLDRIDVPASLPEPHGLSIFGQDLLYCDATSGWVVRIWL</sequence>
<dbReference type="AlphaFoldDB" id="A0A540VDG0"/>
<dbReference type="RefSeq" id="WP_141611026.1">
    <property type="nucleotide sequence ID" value="NZ_VIGC02000020.1"/>
</dbReference>
<protein>
    <submittedName>
        <fullName evidence="1">Uncharacterized protein</fullName>
    </submittedName>
</protein>
<proteinExistence type="predicted"/>
<gene>
    <name evidence="1" type="ORF">FKZ61_15360</name>
</gene>
<dbReference type="EMBL" id="VIGC01000020">
    <property type="protein sequence ID" value="TQE94801.1"/>
    <property type="molecule type" value="Genomic_DNA"/>
</dbReference>
<reference evidence="1 2" key="1">
    <citation type="submission" date="2019-06" db="EMBL/GenBank/DDBJ databases">
        <title>Genome sequence of Litorilinea aerophila BAA-2444.</title>
        <authorList>
            <person name="Maclea K.S."/>
            <person name="Maurais E.G."/>
            <person name="Iannazzi L.C."/>
        </authorList>
    </citation>
    <scope>NUCLEOTIDE SEQUENCE [LARGE SCALE GENOMIC DNA]</scope>
    <source>
        <strain evidence="1 2">ATCC BAA-2444</strain>
    </source>
</reference>
<dbReference type="InParanoid" id="A0A540VDG0"/>
<dbReference type="InterPro" id="IPR015943">
    <property type="entry name" value="WD40/YVTN_repeat-like_dom_sf"/>
</dbReference>